<dbReference type="PANTHER" id="PTHR48102:SF3">
    <property type="entry name" value="ATP-DEPENDENT PROTEASE ATPASE SUBUNIT HSLU"/>
    <property type="match status" value="1"/>
</dbReference>
<keyword evidence="9" id="KW-1185">Reference proteome</keyword>
<organism evidence="8 9">
    <name type="scientific">Candidatus Enterococcus lowellii</name>
    <dbReference type="NCBI Taxonomy" id="2230877"/>
    <lineage>
        <taxon>Bacteria</taxon>
        <taxon>Bacillati</taxon>
        <taxon>Bacillota</taxon>
        <taxon>Bacilli</taxon>
        <taxon>Lactobacillales</taxon>
        <taxon>Enterococcaceae</taxon>
        <taxon>Enterococcus</taxon>
    </lineage>
</organism>
<evidence type="ECO:0000259" key="7">
    <source>
        <dbReference type="SMART" id="SM01086"/>
    </source>
</evidence>
<dbReference type="Gene3D" id="3.40.50.300">
    <property type="entry name" value="P-loop containing nucleotide triphosphate hydrolases"/>
    <property type="match status" value="2"/>
</dbReference>
<dbReference type="Pfam" id="PF00004">
    <property type="entry name" value="AAA"/>
    <property type="match status" value="1"/>
</dbReference>
<dbReference type="InterPro" id="IPR003959">
    <property type="entry name" value="ATPase_AAA_core"/>
</dbReference>
<dbReference type="CDD" id="cd19498">
    <property type="entry name" value="RecA-like_HslU"/>
    <property type="match status" value="1"/>
</dbReference>
<keyword evidence="8" id="KW-0378">Hydrolase</keyword>
<dbReference type="InterPro" id="IPR050052">
    <property type="entry name" value="ATP-dep_Clp_protease_ClpX"/>
</dbReference>
<evidence type="ECO:0000256" key="1">
    <source>
        <dbReference type="ARBA" id="ARBA00009771"/>
    </source>
</evidence>
<feature type="domain" description="Clp ATPase C-terminal" evidence="7">
    <location>
        <begin position="357"/>
        <end position="453"/>
    </location>
</feature>
<dbReference type="Pfam" id="PF07724">
    <property type="entry name" value="AAA_2"/>
    <property type="match status" value="1"/>
</dbReference>
<keyword evidence="2 5" id="KW-0547">Nucleotide-binding</keyword>
<evidence type="ECO:0000256" key="3">
    <source>
        <dbReference type="ARBA" id="ARBA00022840"/>
    </source>
</evidence>
<gene>
    <name evidence="5" type="primary">hslU</name>
    <name evidence="8" type="ORF">DOK78_001564</name>
</gene>
<evidence type="ECO:0000256" key="2">
    <source>
        <dbReference type="ARBA" id="ARBA00022741"/>
    </source>
</evidence>
<dbReference type="PANTHER" id="PTHR48102">
    <property type="entry name" value="ATP-DEPENDENT CLP PROTEASE ATP-BINDING SUBUNIT CLPX-LIKE, MITOCHONDRIAL-RELATED"/>
    <property type="match status" value="1"/>
</dbReference>
<dbReference type="Gene3D" id="1.10.8.60">
    <property type="match status" value="1"/>
</dbReference>
<evidence type="ECO:0000256" key="4">
    <source>
        <dbReference type="ARBA" id="ARBA00023186"/>
    </source>
</evidence>
<keyword evidence="8" id="KW-0645">Protease</keyword>
<feature type="domain" description="AAA+ ATPase" evidence="6">
    <location>
        <begin position="51"/>
        <end position="358"/>
    </location>
</feature>
<feature type="binding site" evidence="5">
    <location>
        <position position="343"/>
    </location>
    <ligand>
        <name>ATP</name>
        <dbReference type="ChEBI" id="CHEBI:30616"/>
    </ligand>
</feature>
<dbReference type="NCBIfam" id="TIGR00390">
    <property type="entry name" value="hslU"/>
    <property type="match status" value="1"/>
</dbReference>
<evidence type="ECO:0000313" key="9">
    <source>
        <dbReference type="Proteomes" id="UP000664701"/>
    </source>
</evidence>
<dbReference type="SMART" id="SM00382">
    <property type="entry name" value="AAA"/>
    <property type="match status" value="1"/>
</dbReference>
<comment type="subcellular location">
    <subcellularLocation>
        <location evidence="5">Cytoplasm</location>
    </subcellularLocation>
</comment>
<sequence length="465" mass="52686">MMNQNISPKEIVAELDQYIVGQHAAKKSVAVALRNRYRRLQLDEKMQQEVTPKNILMIGPTGVGKTEIARRLAKVVQAPFVKVEATKFTEVGYVGRDVESMVRDLVEHAIQIVQKEQYNRVRIQAEKKANRRLAKVLVPGIKKEKKQSANPYEQMMNMFNTMQQPEEPKEELTDEIRVNRQSIFEQLERGALDAREVTIEIDEPKTQAPMMNNGLEQMGIDLNETLGALKPRKKVERTVTVKEARELLIQEESSKLVNDADIHSEALRLAESSGIIFIDEIDKVTSKSQQSGEVSREGVQRDILPIVEGSQVNTKYGSLQTDHILFIASGAFHLSKPSDLIPELQGRFPIRVELDDLTAEDFVKILKEPNNALVKQYIALLGTENVQVTFTIEAIERIAAIAFQVNRDTDNIGARRLHTILEKLLEDLLFEASDMQMAEITITEAYVDEKLADIAKDEDLSRYIL</sequence>
<comment type="similarity">
    <text evidence="1 5">Belongs to the ClpX chaperone family. HslU subfamily.</text>
</comment>
<dbReference type="InterPro" id="IPR004491">
    <property type="entry name" value="HslU"/>
</dbReference>
<protein>
    <recommendedName>
        <fullName evidence="5">ATP-dependent protease ATPase subunit HslU</fullName>
    </recommendedName>
    <alternativeName>
        <fullName evidence="5">Unfoldase HslU</fullName>
    </alternativeName>
</protein>
<dbReference type="EMBL" id="CP147251">
    <property type="protein sequence ID" value="WYJ76927.1"/>
    <property type="molecule type" value="Genomic_DNA"/>
</dbReference>
<reference evidence="8 9" key="2">
    <citation type="submission" date="2024-03" db="EMBL/GenBank/DDBJ databases">
        <title>The Genome Sequence of Enterococcus sp. DIV2402.</title>
        <authorList>
            <consortium name="The Broad Institute Genomics Platform"/>
            <consortium name="The Broad Institute Microbial Omics Core"/>
            <consortium name="The Broad Institute Genomic Center for Infectious Diseases"/>
            <person name="Earl A."/>
            <person name="Manson A."/>
            <person name="Gilmore M."/>
            <person name="Schwartman J."/>
            <person name="Shea T."/>
            <person name="Abouelleil A."/>
            <person name="Cao P."/>
            <person name="Chapman S."/>
            <person name="Cusick C."/>
            <person name="Young S."/>
            <person name="Neafsey D."/>
            <person name="Nusbaum C."/>
            <person name="Birren B."/>
        </authorList>
    </citation>
    <scope>NUCLEOTIDE SEQUENCE [LARGE SCALE GENOMIC DNA]</scope>
    <source>
        <strain evidence="8 9">DIV2402</strain>
    </source>
</reference>
<dbReference type="Gene3D" id="1.10.8.10">
    <property type="entry name" value="DNA helicase RuvA subunit, C-terminal domain"/>
    <property type="match status" value="1"/>
</dbReference>
<comment type="subunit">
    <text evidence="5">A double ring-shaped homohexamer of HslV is capped on each side by a ring-shaped HslU homohexamer. The assembly of the HslU/HslV complex is dependent on binding of ATP.</text>
</comment>
<dbReference type="InterPro" id="IPR027417">
    <property type="entry name" value="P-loop_NTPase"/>
</dbReference>
<dbReference type="HAMAP" id="MF_00249">
    <property type="entry name" value="HslU"/>
    <property type="match status" value="1"/>
</dbReference>
<dbReference type="SMART" id="SM01086">
    <property type="entry name" value="ClpB_D2-small"/>
    <property type="match status" value="1"/>
</dbReference>
<dbReference type="SUPFAM" id="SSF52540">
    <property type="entry name" value="P-loop containing nucleoside triphosphate hydrolases"/>
    <property type="match status" value="1"/>
</dbReference>
<feature type="binding site" evidence="5">
    <location>
        <position position="279"/>
    </location>
    <ligand>
        <name>ATP</name>
        <dbReference type="ChEBI" id="CHEBI:30616"/>
    </ligand>
</feature>
<comment type="function">
    <text evidence="5">ATPase subunit of a proteasome-like degradation complex; this subunit has chaperone activity. The binding of ATP and its subsequent hydrolysis by HslU are essential for unfolding of protein substrates subsequently hydrolyzed by HslV. HslU recognizes the N-terminal part of its protein substrates and unfolds these before they are guided to HslV for hydrolysis.</text>
</comment>
<dbReference type="InterPro" id="IPR003593">
    <property type="entry name" value="AAA+_ATPase"/>
</dbReference>
<dbReference type="Proteomes" id="UP000664701">
    <property type="component" value="Chromosome"/>
</dbReference>
<dbReference type="GO" id="GO:0006508">
    <property type="term" value="P:proteolysis"/>
    <property type="evidence" value="ECO:0007669"/>
    <property type="project" value="UniProtKB-KW"/>
</dbReference>
<keyword evidence="3 5" id="KW-0067">ATP-binding</keyword>
<accession>A0ABZ2SN26</accession>
<feature type="binding site" evidence="5">
    <location>
        <begin position="62"/>
        <end position="67"/>
    </location>
    <ligand>
        <name>ATP</name>
        <dbReference type="ChEBI" id="CHEBI:30616"/>
    </ligand>
</feature>
<feature type="binding site" evidence="5">
    <location>
        <position position="20"/>
    </location>
    <ligand>
        <name>ATP</name>
        <dbReference type="ChEBI" id="CHEBI:30616"/>
    </ligand>
</feature>
<feature type="binding site" evidence="5">
    <location>
        <position position="415"/>
    </location>
    <ligand>
        <name>ATP</name>
        <dbReference type="ChEBI" id="CHEBI:30616"/>
    </ligand>
</feature>
<proteinExistence type="inferred from homology"/>
<reference evidence="8 9" key="1">
    <citation type="submission" date="2021-03" db="EMBL/GenBank/DDBJ databases">
        <authorList>
            <person name="Gilmore M.S."/>
            <person name="Schwartzman J."/>
            <person name="Van Tyne D."/>
            <person name="Martin M."/>
            <person name="Earl A.M."/>
            <person name="Manson A.L."/>
            <person name="Straub T."/>
            <person name="Salamzade R."/>
            <person name="Saavedra J."/>
            <person name="Lebreton F."/>
            <person name="Prichula J."/>
            <person name="Schaufler K."/>
            <person name="Gaca A."/>
            <person name="Sgardioli B."/>
            <person name="Wagenaar J."/>
            <person name="Strong T."/>
        </authorList>
    </citation>
    <scope>NUCLEOTIDE SEQUENCE [LARGE SCALE GENOMIC DNA]</scope>
    <source>
        <strain evidence="8 9">DIV2402</strain>
    </source>
</reference>
<dbReference type="NCBIfam" id="NF003544">
    <property type="entry name" value="PRK05201.1"/>
    <property type="match status" value="1"/>
</dbReference>
<evidence type="ECO:0000313" key="8">
    <source>
        <dbReference type="EMBL" id="WYJ76927.1"/>
    </source>
</evidence>
<dbReference type="InterPro" id="IPR019489">
    <property type="entry name" value="Clp_ATPase_C"/>
</dbReference>
<evidence type="ECO:0000256" key="5">
    <source>
        <dbReference type="HAMAP-Rule" id="MF_00249"/>
    </source>
</evidence>
<keyword evidence="4 5" id="KW-0143">Chaperone</keyword>
<evidence type="ECO:0000259" key="6">
    <source>
        <dbReference type="SMART" id="SM00382"/>
    </source>
</evidence>
<name>A0ABZ2SN26_9ENTE</name>
<dbReference type="GO" id="GO:0008233">
    <property type="term" value="F:peptidase activity"/>
    <property type="evidence" value="ECO:0007669"/>
    <property type="project" value="UniProtKB-KW"/>
</dbReference>
<keyword evidence="5" id="KW-0963">Cytoplasm</keyword>
<dbReference type="RefSeq" id="WP_279381649.1">
    <property type="nucleotide sequence ID" value="NZ_CP147251.1"/>
</dbReference>